<evidence type="ECO:0000313" key="7">
    <source>
        <dbReference type="Proteomes" id="UP001055712"/>
    </source>
</evidence>
<accession>A0A9D4THD9</accession>
<dbReference type="EMBL" id="SIDB01000011">
    <property type="protein sequence ID" value="KAI3425722.1"/>
    <property type="molecule type" value="Genomic_DNA"/>
</dbReference>
<keyword evidence="2" id="KW-0285">Flavoprotein</keyword>
<keyword evidence="7" id="KW-1185">Reference proteome</keyword>
<reference evidence="6" key="1">
    <citation type="journal article" date="2019" name="Plant J.">
        <title>Chlorella vulgaris genome assembly and annotation reveals the molecular basis for metabolic acclimation to high light conditions.</title>
        <authorList>
            <person name="Cecchin M."/>
            <person name="Marcolungo L."/>
            <person name="Rossato M."/>
            <person name="Girolomoni L."/>
            <person name="Cosentino E."/>
            <person name="Cuine S."/>
            <person name="Li-Beisson Y."/>
            <person name="Delledonne M."/>
            <person name="Ballottari M."/>
        </authorList>
    </citation>
    <scope>NUCLEOTIDE SEQUENCE</scope>
    <source>
        <strain evidence="6">211/11P</strain>
    </source>
</reference>
<dbReference type="Proteomes" id="UP001055712">
    <property type="component" value="Unassembled WGS sequence"/>
</dbReference>
<name>A0A9D4THD9_CHLVU</name>
<comment type="caution">
    <text evidence="6">The sequence shown here is derived from an EMBL/GenBank/DDBJ whole genome shotgun (WGS) entry which is preliminary data.</text>
</comment>
<reference evidence="6" key="2">
    <citation type="submission" date="2020-11" db="EMBL/GenBank/DDBJ databases">
        <authorList>
            <person name="Cecchin M."/>
            <person name="Marcolungo L."/>
            <person name="Rossato M."/>
            <person name="Girolomoni L."/>
            <person name="Cosentino E."/>
            <person name="Cuine S."/>
            <person name="Li-Beisson Y."/>
            <person name="Delledonne M."/>
            <person name="Ballottari M."/>
        </authorList>
    </citation>
    <scope>NUCLEOTIDE SEQUENCE</scope>
    <source>
        <strain evidence="6">211/11P</strain>
        <tissue evidence="6">Whole cell</tissue>
    </source>
</reference>
<dbReference type="AlphaFoldDB" id="A0A9D4THD9"/>
<gene>
    <name evidence="6" type="ORF">D9Q98_007698</name>
</gene>
<sequence>MRYVVVGGGVAGVCCVEELCRLCPDDSVVLVSAAKVLKGVTVVARLSRTLEELATVERQLDELPYPNLTVVHDAAVGIDTGAQAVRLASGQRLPYDKLCVCAGARPKQLPPSVFTTSTAAPGQSSSEAEAERQCQLAAMKARVLTIRDTDSVSRLGAQLAHATRVAVVGNGGIALELIAGLSGVDVTWVMRHEHIGDAFFDLDAAQFLLEELQRQREQGQLQDQQQGHLQGLQRGQQQQGQVQQVQQGVQQQQGQGQQQHQHQQGQQQQGQGQQVQQQGQAAAAEPSGSAAASPTKEASQAGRQQLLDGREAIPVLGHAVGPHWVQQLLPAAVVAGAGGRVSTLHHGRVELKYGCEVASIELAPQPDSQADGNAGSDAGSSKHSPALLLTLTGGEQVPADLVLLAIGVSPALEWVPARLQRAPDGGLKLDRLMRSSDPCIFAAGDSASCCWAATDSAHWFQMRLWSQARAMGVYAAHCMSGVQDQRGADMAFELFTHATHFLGHKVVLLGLYNGQRLDGEPHGDLISYSRVTEGPQRTFVRLLLLRGRVQGVVLIGDTGLEETFENLILDQLDVSQYGPSLLDPDFELDHVFD</sequence>
<organism evidence="6 7">
    <name type="scientific">Chlorella vulgaris</name>
    <name type="common">Green alga</name>
    <dbReference type="NCBI Taxonomy" id="3077"/>
    <lineage>
        <taxon>Eukaryota</taxon>
        <taxon>Viridiplantae</taxon>
        <taxon>Chlorophyta</taxon>
        <taxon>core chlorophytes</taxon>
        <taxon>Trebouxiophyceae</taxon>
        <taxon>Chlorellales</taxon>
        <taxon>Chlorellaceae</taxon>
        <taxon>Chlorella clade</taxon>
        <taxon>Chlorella</taxon>
    </lineage>
</organism>
<keyword evidence="3" id="KW-0274">FAD</keyword>
<evidence type="ECO:0000313" key="6">
    <source>
        <dbReference type="EMBL" id="KAI3425722.1"/>
    </source>
</evidence>
<dbReference type="Gene3D" id="3.50.50.60">
    <property type="entry name" value="FAD/NAD(P)-binding domain"/>
    <property type="match status" value="4"/>
</dbReference>
<dbReference type="PRINTS" id="PR00368">
    <property type="entry name" value="FADPNR"/>
</dbReference>
<dbReference type="PANTHER" id="PTHR43429:SF2">
    <property type="entry name" value="PYRIDINE NUCLEOTIDE-DISULFIDE OXIDOREDUCTASE DOMAIN-CONTAINING PROTEIN 1"/>
    <property type="match status" value="1"/>
</dbReference>
<comment type="cofactor">
    <cofactor evidence="1">
        <name>FAD</name>
        <dbReference type="ChEBI" id="CHEBI:57692"/>
    </cofactor>
</comment>
<evidence type="ECO:0000259" key="5">
    <source>
        <dbReference type="Pfam" id="PF07992"/>
    </source>
</evidence>
<evidence type="ECO:0000256" key="3">
    <source>
        <dbReference type="ARBA" id="ARBA00022827"/>
    </source>
</evidence>
<feature type="domain" description="FAD/NAD(P)-binding" evidence="5">
    <location>
        <begin position="387"/>
        <end position="472"/>
    </location>
</feature>
<dbReference type="Pfam" id="PF07992">
    <property type="entry name" value="Pyr_redox_2"/>
    <property type="match status" value="2"/>
</dbReference>
<dbReference type="InterPro" id="IPR050260">
    <property type="entry name" value="FAD-bd_OxRdtase"/>
</dbReference>
<dbReference type="SUPFAM" id="SSF51905">
    <property type="entry name" value="FAD/NAD(P)-binding domain"/>
    <property type="match status" value="1"/>
</dbReference>
<dbReference type="InterPro" id="IPR036188">
    <property type="entry name" value="FAD/NAD-bd_sf"/>
</dbReference>
<dbReference type="GO" id="GO:0016491">
    <property type="term" value="F:oxidoreductase activity"/>
    <property type="evidence" value="ECO:0007669"/>
    <property type="project" value="InterPro"/>
</dbReference>
<dbReference type="OrthoDB" id="202203at2759"/>
<proteinExistence type="predicted"/>
<feature type="domain" description="FAD/NAD(P)-binding" evidence="5">
    <location>
        <begin position="2"/>
        <end position="215"/>
    </location>
</feature>
<dbReference type="InterPro" id="IPR023753">
    <property type="entry name" value="FAD/NAD-binding_dom"/>
</dbReference>
<evidence type="ECO:0000256" key="2">
    <source>
        <dbReference type="ARBA" id="ARBA00022630"/>
    </source>
</evidence>
<feature type="region of interest" description="Disordered" evidence="4">
    <location>
        <begin position="253"/>
        <end position="303"/>
    </location>
</feature>
<evidence type="ECO:0000256" key="1">
    <source>
        <dbReference type="ARBA" id="ARBA00001974"/>
    </source>
</evidence>
<evidence type="ECO:0000256" key="4">
    <source>
        <dbReference type="SAM" id="MobiDB-lite"/>
    </source>
</evidence>
<protein>
    <recommendedName>
        <fullName evidence="5">FAD/NAD(P)-binding domain-containing protein</fullName>
    </recommendedName>
</protein>
<dbReference type="PANTHER" id="PTHR43429">
    <property type="entry name" value="PYRIDINE NUCLEOTIDE-DISULFIDE OXIDOREDUCTASE DOMAIN-CONTAINING"/>
    <property type="match status" value="1"/>
</dbReference>
<dbReference type="SUPFAM" id="SSF51735">
    <property type="entry name" value="NAD(P)-binding Rossmann-fold domains"/>
    <property type="match status" value="1"/>
</dbReference>
<feature type="compositionally biased region" description="Low complexity" evidence="4">
    <location>
        <begin position="253"/>
        <end position="293"/>
    </location>
</feature>
<dbReference type="InterPro" id="IPR036291">
    <property type="entry name" value="NAD(P)-bd_dom_sf"/>
</dbReference>